<accession>A0A5K8A087</accession>
<name>A0A5K8A087_9BACT</name>
<dbReference type="AlphaFoldDB" id="A0A5K8A087"/>
<organism evidence="2 3">
    <name type="scientific">Desulfosarcina ovata subsp. sediminis</name>
    <dbReference type="NCBI Taxonomy" id="885957"/>
    <lineage>
        <taxon>Bacteria</taxon>
        <taxon>Pseudomonadati</taxon>
        <taxon>Thermodesulfobacteriota</taxon>
        <taxon>Desulfobacteria</taxon>
        <taxon>Desulfobacterales</taxon>
        <taxon>Desulfosarcinaceae</taxon>
        <taxon>Desulfosarcina</taxon>
    </lineage>
</organism>
<feature type="region of interest" description="Disordered" evidence="1">
    <location>
        <begin position="33"/>
        <end position="54"/>
    </location>
</feature>
<reference evidence="2 3" key="1">
    <citation type="submission" date="2019-11" db="EMBL/GenBank/DDBJ databases">
        <title>Comparative genomics of hydrocarbon-degrading Desulfosarcina strains.</title>
        <authorList>
            <person name="Watanabe M."/>
            <person name="Kojima H."/>
            <person name="Fukui M."/>
        </authorList>
    </citation>
    <scope>NUCLEOTIDE SEQUENCE [LARGE SCALE GENOMIC DNA]</scope>
    <source>
        <strain evidence="2 3">28bB2T</strain>
    </source>
</reference>
<gene>
    <name evidence="2" type="ORF">DSCO28_65110</name>
</gene>
<dbReference type="Proteomes" id="UP000425960">
    <property type="component" value="Chromosome"/>
</dbReference>
<evidence type="ECO:0000256" key="1">
    <source>
        <dbReference type="SAM" id="MobiDB-lite"/>
    </source>
</evidence>
<evidence type="ECO:0000313" key="3">
    <source>
        <dbReference type="Proteomes" id="UP000425960"/>
    </source>
</evidence>
<proteinExistence type="predicted"/>
<dbReference type="KEGG" id="dov:DSCO28_65110"/>
<sequence>MHAFVIVDTIALPQGCTLLVIIRDVDHNTEVMREERAVGEGQARTSVRIPAPDENRSYHATVRVTKASVPQVDITSGAGLEWTR</sequence>
<protein>
    <submittedName>
        <fullName evidence="2">Uncharacterized protein</fullName>
    </submittedName>
</protein>
<dbReference type="EMBL" id="AP021876">
    <property type="protein sequence ID" value="BBO85945.1"/>
    <property type="molecule type" value="Genomic_DNA"/>
</dbReference>
<evidence type="ECO:0000313" key="2">
    <source>
        <dbReference type="EMBL" id="BBO85945.1"/>
    </source>
</evidence>